<protein>
    <submittedName>
        <fullName evidence="2">Formylglycine-generating enzyme required for sulfatase activity</fullName>
    </submittedName>
</protein>
<dbReference type="SUPFAM" id="SSF52200">
    <property type="entry name" value="Toll/Interleukin receptor TIR domain"/>
    <property type="match status" value="1"/>
</dbReference>
<sequence length="887" mass="98200">MTWLAPTQADRDLVDRIEALNPALYRLGLVLATALRIEPLLLRNARLRFLPQSDAGLESELWFSPLVSSRSARSVLLRPGVARLLTERLTAAQAPFQYEDVWAFIEDQTRHWPPEEHLEQALRQAARRGDTTALCEGLRTALRRIAVASGNNERRDLARWLKGALPALGGMGQGPIELDLAAAFAAAALGDPGGTLGQRMTRGEALPNWLRTFVPSGKTSQLGLRLWPGVLEVLPADEVEHRIDLGAPSPAPLHIRCEHPSGHQGRWEPCWPGRRIPLPPGCTTLTLTTLSGARYRLAARPGQAPPPDEPGHPAFDRPVLVAHHPEDSAAAERVVRLLKSAGIEATLIPESAAARAPSPGDAVLLRLWTQAAYRRSAVGEAPAPVPVRGLVLRMDDTPLIPNAEAQDVIDLSAWRGDPEAETARELLHAIRGLSGARHEEPEPQPRIRIFISYRRRDSGEIASRIRDRLRLHFGPASVFTDLSSVQPEQDLQQAIEQRIRGSDVVLAIVGPRWLTEGDAARRKGLHEPKDFVHMELSIALRGGRPVVPVLIDEAKMPLTFSLPEDLTPLTHRQAIEIRSRRFDEDIDRLVEVLEGIAGELPNPPQSGKQPDLEIEPLLVELDDPETPPERRLAIGDRLAELGDPRPGVGLNADGVPDIDWVGVPGGAFLFGNDKRRERTDAFRIARYPITNAQYQAFIDSGGYREDRWWAGLAQRIEAPADPDWPHPNRPRTNVAWYEAVAFCRWLSSQVGLEIRLPTEIEWEKAARGTDGREYPWGDGYQSGIANTDERASGAGRSYLGQTTAVGVYPHGASPYGVLDLAGNAWDWCLNKWYRQEDTETEREEQRVVRGGSWYNNRNSARSADRDWSDPDDHGNNLGFRVLCASPS</sequence>
<dbReference type="Pfam" id="PF13676">
    <property type="entry name" value="TIR_2"/>
    <property type="match status" value="1"/>
</dbReference>
<dbReference type="GO" id="GO:0120147">
    <property type="term" value="F:formylglycine-generating oxidase activity"/>
    <property type="evidence" value="ECO:0007669"/>
    <property type="project" value="TreeGrafter"/>
</dbReference>
<accession>A0A495VB66</accession>
<proteinExistence type="predicted"/>
<dbReference type="Gene3D" id="3.40.50.10140">
    <property type="entry name" value="Toll/interleukin-1 receptor homology (TIR) domain"/>
    <property type="match status" value="1"/>
</dbReference>
<dbReference type="AlphaFoldDB" id="A0A495VB66"/>
<dbReference type="PANTHER" id="PTHR23150:SF19">
    <property type="entry name" value="FORMYLGLYCINE-GENERATING ENZYME"/>
    <property type="match status" value="1"/>
</dbReference>
<dbReference type="InterPro" id="IPR000157">
    <property type="entry name" value="TIR_dom"/>
</dbReference>
<dbReference type="InterPro" id="IPR051043">
    <property type="entry name" value="Sulfatase_Mod_Factor_Kinase"/>
</dbReference>
<name>A0A495VB66_9GAMM</name>
<dbReference type="Pfam" id="PF03781">
    <property type="entry name" value="FGE-sulfatase"/>
    <property type="match status" value="1"/>
</dbReference>
<dbReference type="EMBL" id="RBXL01000001">
    <property type="protein sequence ID" value="RKT46636.1"/>
    <property type="molecule type" value="Genomic_DNA"/>
</dbReference>
<dbReference type="Gene3D" id="3.90.1580.10">
    <property type="entry name" value="paralog of FGE (formylglycine-generating enzyme)"/>
    <property type="match status" value="1"/>
</dbReference>
<dbReference type="OrthoDB" id="9768004at2"/>
<evidence type="ECO:0000259" key="1">
    <source>
        <dbReference type="PROSITE" id="PS50104"/>
    </source>
</evidence>
<dbReference type="InterPro" id="IPR035897">
    <property type="entry name" value="Toll_tir_struct_dom_sf"/>
</dbReference>
<organism evidence="2 3">
    <name type="scientific">Thiocapsa rosea</name>
    <dbReference type="NCBI Taxonomy" id="69360"/>
    <lineage>
        <taxon>Bacteria</taxon>
        <taxon>Pseudomonadati</taxon>
        <taxon>Pseudomonadota</taxon>
        <taxon>Gammaproteobacteria</taxon>
        <taxon>Chromatiales</taxon>
        <taxon>Chromatiaceae</taxon>
        <taxon>Thiocapsa</taxon>
    </lineage>
</organism>
<feature type="domain" description="TIR" evidence="1">
    <location>
        <begin position="445"/>
        <end position="593"/>
    </location>
</feature>
<evidence type="ECO:0000313" key="3">
    <source>
        <dbReference type="Proteomes" id="UP000274556"/>
    </source>
</evidence>
<dbReference type="SUPFAM" id="SSF56436">
    <property type="entry name" value="C-type lectin-like"/>
    <property type="match status" value="1"/>
</dbReference>
<dbReference type="PROSITE" id="PS50104">
    <property type="entry name" value="TIR"/>
    <property type="match status" value="1"/>
</dbReference>
<evidence type="ECO:0000313" key="2">
    <source>
        <dbReference type="EMBL" id="RKT46636.1"/>
    </source>
</evidence>
<comment type="caution">
    <text evidence="2">The sequence shown here is derived from an EMBL/GenBank/DDBJ whole genome shotgun (WGS) entry which is preliminary data.</text>
</comment>
<dbReference type="InterPro" id="IPR016187">
    <property type="entry name" value="CTDL_fold"/>
</dbReference>
<dbReference type="Proteomes" id="UP000274556">
    <property type="component" value="Unassembled WGS sequence"/>
</dbReference>
<dbReference type="GO" id="GO:0007165">
    <property type="term" value="P:signal transduction"/>
    <property type="evidence" value="ECO:0007669"/>
    <property type="project" value="InterPro"/>
</dbReference>
<dbReference type="RefSeq" id="WP_120798722.1">
    <property type="nucleotide sequence ID" value="NZ_RBXL01000001.1"/>
</dbReference>
<dbReference type="PANTHER" id="PTHR23150">
    <property type="entry name" value="SULFATASE MODIFYING FACTOR 1, 2"/>
    <property type="match status" value="1"/>
</dbReference>
<dbReference type="InterPro" id="IPR042095">
    <property type="entry name" value="SUMF_sf"/>
</dbReference>
<reference evidence="2 3" key="1">
    <citation type="submission" date="2018-10" db="EMBL/GenBank/DDBJ databases">
        <title>Genomic Encyclopedia of Archaeal and Bacterial Type Strains, Phase II (KMG-II): from individual species to whole genera.</title>
        <authorList>
            <person name="Goeker M."/>
        </authorList>
    </citation>
    <scope>NUCLEOTIDE SEQUENCE [LARGE SCALE GENOMIC DNA]</scope>
    <source>
        <strain evidence="2 3">DSM 235</strain>
    </source>
</reference>
<keyword evidence="3" id="KW-1185">Reference proteome</keyword>
<dbReference type="InterPro" id="IPR005532">
    <property type="entry name" value="SUMF_dom"/>
</dbReference>
<gene>
    <name evidence="2" type="ORF">BDD21_4162</name>
</gene>